<dbReference type="SUPFAM" id="SSF57701">
    <property type="entry name" value="Zn2/Cys6 DNA-binding domain"/>
    <property type="match status" value="1"/>
</dbReference>
<keyword evidence="3" id="KW-0805">Transcription regulation</keyword>
<keyword evidence="9" id="KW-1185">Reference proteome</keyword>
<keyword evidence="4" id="KW-0804">Transcription</keyword>
<dbReference type="SMART" id="SM00066">
    <property type="entry name" value="GAL4"/>
    <property type="match status" value="1"/>
</dbReference>
<evidence type="ECO:0000256" key="6">
    <source>
        <dbReference type="SAM" id="MobiDB-lite"/>
    </source>
</evidence>
<reference evidence="8" key="1">
    <citation type="submission" date="2022-06" db="EMBL/GenBank/DDBJ databases">
        <title>Complete genome sequences of two strains of the flax pathogen Septoria linicola.</title>
        <authorList>
            <person name="Lapalu N."/>
            <person name="Simon A."/>
            <person name="Demenou B."/>
            <person name="Paumier D."/>
            <person name="Guillot M.-P."/>
            <person name="Gout L."/>
            <person name="Valade R."/>
        </authorList>
    </citation>
    <scope>NUCLEOTIDE SEQUENCE</scope>
    <source>
        <strain evidence="8">SE15195</strain>
    </source>
</reference>
<dbReference type="GO" id="GO:0006351">
    <property type="term" value="P:DNA-templated transcription"/>
    <property type="evidence" value="ECO:0007669"/>
    <property type="project" value="InterPro"/>
</dbReference>
<dbReference type="OrthoDB" id="654211at2759"/>
<keyword evidence="5" id="KW-0539">Nucleus</keyword>
<feature type="domain" description="Zn(2)-C6 fungal-type" evidence="7">
    <location>
        <begin position="34"/>
        <end position="65"/>
    </location>
</feature>
<evidence type="ECO:0000256" key="3">
    <source>
        <dbReference type="ARBA" id="ARBA00023015"/>
    </source>
</evidence>
<dbReference type="CDD" id="cd12148">
    <property type="entry name" value="fungal_TF_MHR"/>
    <property type="match status" value="1"/>
</dbReference>
<gene>
    <name evidence="8" type="ORF">Slin15195_G095670</name>
</gene>
<dbReference type="CDD" id="cd00067">
    <property type="entry name" value="GAL4"/>
    <property type="match status" value="1"/>
</dbReference>
<dbReference type="GO" id="GO:0003677">
    <property type="term" value="F:DNA binding"/>
    <property type="evidence" value="ECO:0007669"/>
    <property type="project" value="InterPro"/>
</dbReference>
<dbReference type="Pfam" id="PF04082">
    <property type="entry name" value="Fungal_trans"/>
    <property type="match status" value="1"/>
</dbReference>
<protein>
    <recommendedName>
        <fullName evidence="7">Zn(2)-C6 fungal-type domain-containing protein</fullName>
    </recommendedName>
</protein>
<dbReference type="Gene3D" id="4.10.240.10">
    <property type="entry name" value="Zn(2)-C6 fungal-type DNA-binding domain"/>
    <property type="match status" value="1"/>
</dbReference>
<keyword evidence="2" id="KW-0862">Zinc</keyword>
<dbReference type="GO" id="GO:0000981">
    <property type="term" value="F:DNA-binding transcription factor activity, RNA polymerase II-specific"/>
    <property type="evidence" value="ECO:0007669"/>
    <property type="project" value="InterPro"/>
</dbReference>
<evidence type="ECO:0000259" key="7">
    <source>
        <dbReference type="PROSITE" id="PS50048"/>
    </source>
</evidence>
<name>A0A9Q9B299_9PEZI</name>
<evidence type="ECO:0000313" key="9">
    <source>
        <dbReference type="Proteomes" id="UP001056384"/>
    </source>
</evidence>
<dbReference type="InterPro" id="IPR007219">
    <property type="entry name" value="XnlR_reg_dom"/>
</dbReference>
<keyword evidence="1" id="KW-0479">Metal-binding</keyword>
<organism evidence="8 9">
    <name type="scientific">Septoria linicola</name>
    <dbReference type="NCBI Taxonomy" id="215465"/>
    <lineage>
        <taxon>Eukaryota</taxon>
        <taxon>Fungi</taxon>
        <taxon>Dikarya</taxon>
        <taxon>Ascomycota</taxon>
        <taxon>Pezizomycotina</taxon>
        <taxon>Dothideomycetes</taxon>
        <taxon>Dothideomycetidae</taxon>
        <taxon>Mycosphaerellales</taxon>
        <taxon>Mycosphaerellaceae</taxon>
        <taxon>Septoria</taxon>
    </lineage>
</organism>
<evidence type="ECO:0000256" key="1">
    <source>
        <dbReference type="ARBA" id="ARBA00022723"/>
    </source>
</evidence>
<dbReference type="PROSITE" id="PS50048">
    <property type="entry name" value="ZN2_CY6_FUNGAL_2"/>
    <property type="match status" value="1"/>
</dbReference>
<dbReference type="AlphaFoldDB" id="A0A9Q9B299"/>
<dbReference type="Pfam" id="PF00172">
    <property type="entry name" value="Zn_clus"/>
    <property type="match status" value="1"/>
</dbReference>
<feature type="region of interest" description="Disordered" evidence="6">
    <location>
        <begin position="1"/>
        <end position="20"/>
    </location>
</feature>
<evidence type="ECO:0000256" key="5">
    <source>
        <dbReference type="ARBA" id="ARBA00023242"/>
    </source>
</evidence>
<dbReference type="EMBL" id="CP099425">
    <property type="protein sequence ID" value="USW56248.1"/>
    <property type="molecule type" value="Genomic_DNA"/>
</dbReference>
<dbReference type="PROSITE" id="PS00463">
    <property type="entry name" value="ZN2_CY6_FUNGAL_1"/>
    <property type="match status" value="1"/>
</dbReference>
<sequence>MSVARDTLKRHMTTHGPAALADWTKQNEHSHRHACVACAKGKQKCNGDGSSDCSNCTSRGRACVYRDSLSAATQQAGAECAGQAGGPGPGPNALTLSPNTSLERDAVATSNVSGPIERTAVAISEQRTITTPPDDTGMLTTQHESSWNEMLLMPQLLFPFSQMPLLGTDDVSTFCFGADVLNGTDSFQTDTGAMENYNPQTPMSGHLAVMADQNMCSSEDEDVLAAEYLPHVMQVPAETHDRIVSFVEQDLPRDEANSLANAFPSLRHLDVYVQLYFEHYHPRVPVLHVPTFRSSPESWHLVLAVACIGCQYSAAQQKPKHLAVFHRLSQHMLRKDVRHFTTDALSCMQSLLLFHHEMWFAGDKPAIVHLQLYRNVLVTLCRQLLSQDGTVLRGDPQPEQSNDPWLQWVRGEAKRRMLYFTWMTECFHTIFFMLPPLLSIHEMQISLPDHEAHWQADYPQWKRLPQPQTQWPLCSVLARIGREEVVSQSLGASARLTLLLSASVQHTAAENLRQAMTLPSISNDAERHTSMAESLEHLQRRALEALLRYGCAQNLNANDTSSITYDYAIMSRVLLILNFTPAQLLYPASQWQTTESGARQARSQLTELFSLNISRARTTMFEASQLFQYFRAVNALSHIDTLSLLICTLYIFAYTELAIPLQMTLYSDGDAPPPAKIIRLDQAISDEDRDDWLGLQSNCRLHLVGIGLLDADRSSARLFKEASRIMANSALTSRLAAALATMLTSQAMGKAPKFQEDQ</sequence>
<dbReference type="Proteomes" id="UP001056384">
    <property type="component" value="Chromosome 8"/>
</dbReference>
<dbReference type="PANTHER" id="PTHR47660">
    <property type="entry name" value="TRANSCRIPTION FACTOR WITH C2H2 AND ZN(2)-CYS(6) DNA BINDING DOMAIN (EUROFUNG)-RELATED-RELATED"/>
    <property type="match status" value="1"/>
</dbReference>
<dbReference type="InterPro" id="IPR001138">
    <property type="entry name" value="Zn2Cys6_DnaBD"/>
</dbReference>
<accession>A0A9Q9B299</accession>
<dbReference type="GO" id="GO:0008270">
    <property type="term" value="F:zinc ion binding"/>
    <property type="evidence" value="ECO:0007669"/>
    <property type="project" value="InterPro"/>
</dbReference>
<evidence type="ECO:0000256" key="2">
    <source>
        <dbReference type="ARBA" id="ARBA00022833"/>
    </source>
</evidence>
<evidence type="ECO:0000313" key="8">
    <source>
        <dbReference type="EMBL" id="USW56248.1"/>
    </source>
</evidence>
<dbReference type="InterPro" id="IPR036864">
    <property type="entry name" value="Zn2-C6_fun-type_DNA-bd_sf"/>
</dbReference>
<proteinExistence type="predicted"/>
<evidence type="ECO:0000256" key="4">
    <source>
        <dbReference type="ARBA" id="ARBA00023163"/>
    </source>
</evidence>